<evidence type="ECO:0000313" key="3">
    <source>
        <dbReference type="Proteomes" id="UP000248423"/>
    </source>
</evidence>
<dbReference type="AlphaFoldDB" id="A0A319E588"/>
<feature type="region of interest" description="Disordered" evidence="1">
    <location>
        <begin position="133"/>
        <end position="158"/>
    </location>
</feature>
<dbReference type="VEuPathDB" id="FungiDB:BO78DRAFT_153215"/>
<evidence type="ECO:0000313" key="2">
    <source>
        <dbReference type="EMBL" id="PYI05266.1"/>
    </source>
</evidence>
<dbReference type="EMBL" id="KZ826360">
    <property type="protein sequence ID" value="PYI05266.1"/>
    <property type="molecule type" value="Genomic_DNA"/>
</dbReference>
<protein>
    <submittedName>
        <fullName evidence="2">Uncharacterized protein</fullName>
    </submittedName>
</protein>
<accession>A0A319E588</accession>
<dbReference type="OrthoDB" id="10663857at2759"/>
<dbReference type="Proteomes" id="UP000248423">
    <property type="component" value="Unassembled WGS sequence"/>
</dbReference>
<keyword evidence="3" id="KW-1185">Reference proteome</keyword>
<evidence type="ECO:0000256" key="1">
    <source>
        <dbReference type="SAM" id="MobiDB-lite"/>
    </source>
</evidence>
<reference evidence="2 3" key="1">
    <citation type="submission" date="2018-02" db="EMBL/GenBank/DDBJ databases">
        <title>The genomes of Aspergillus section Nigri reveals drivers in fungal speciation.</title>
        <authorList>
            <consortium name="DOE Joint Genome Institute"/>
            <person name="Vesth T.C."/>
            <person name="Nybo J."/>
            <person name="Theobald S."/>
            <person name="Brandl J."/>
            <person name="Frisvad J.C."/>
            <person name="Nielsen K.F."/>
            <person name="Lyhne E.K."/>
            <person name="Kogle M.E."/>
            <person name="Kuo A."/>
            <person name="Riley R."/>
            <person name="Clum A."/>
            <person name="Nolan M."/>
            <person name="Lipzen A."/>
            <person name="Salamov A."/>
            <person name="Henrissat B."/>
            <person name="Wiebenga A."/>
            <person name="De vries R.P."/>
            <person name="Grigoriev I.V."/>
            <person name="Mortensen U.H."/>
            <person name="Andersen M.R."/>
            <person name="Baker S.E."/>
        </authorList>
    </citation>
    <scope>NUCLEOTIDE SEQUENCE [LARGE SCALE GENOMIC DNA]</scope>
    <source>
        <strain evidence="2 3">CBS 121057</strain>
    </source>
</reference>
<proteinExistence type="predicted"/>
<sequence length="179" mass="19854">MTRGDRRGPPGRPFICPCRVWRSVTGSRQAALGESTCQPSQFLLLTGSSIQADWEQIVGYRWIPIPYRRACPEEEALEEKEIGREKEGAMTMRKENRRKEEQITHSLTHSPPFPRLPFVVVVVSGLAGILFPLQQPPTPTPRKTGSTTQPSSLSFPLGSSEHVSVASHLLLGRVRPDSG</sequence>
<gene>
    <name evidence="2" type="ORF">BO78DRAFT_153215</name>
</gene>
<name>A0A319E588_ASPSB</name>
<organism evidence="2 3">
    <name type="scientific">Aspergillus sclerotiicarbonarius (strain CBS 121057 / IBT 28362)</name>
    <dbReference type="NCBI Taxonomy" id="1448318"/>
    <lineage>
        <taxon>Eukaryota</taxon>
        <taxon>Fungi</taxon>
        <taxon>Dikarya</taxon>
        <taxon>Ascomycota</taxon>
        <taxon>Pezizomycotina</taxon>
        <taxon>Eurotiomycetes</taxon>
        <taxon>Eurotiomycetidae</taxon>
        <taxon>Eurotiales</taxon>
        <taxon>Aspergillaceae</taxon>
        <taxon>Aspergillus</taxon>
        <taxon>Aspergillus subgen. Circumdati</taxon>
    </lineage>
</organism>
<feature type="compositionally biased region" description="Polar residues" evidence="1">
    <location>
        <begin position="143"/>
        <end position="154"/>
    </location>
</feature>